<dbReference type="PANTHER" id="PTHR11228:SF7">
    <property type="entry name" value="PQQA PEPTIDE CYCLASE"/>
    <property type="match status" value="1"/>
</dbReference>
<name>A0ABV3JY47_STRON</name>
<keyword evidence="4" id="KW-0411">Iron-sulfur</keyword>
<dbReference type="SUPFAM" id="SSF102114">
    <property type="entry name" value="Radical SAM enzymes"/>
    <property type="match status" value="1"/>
</dbReference>
<keyword evidence="3" id="KW-0408">Iron</keyword>
<dbReference type="Pfam" id="PF04055">
    <property type="entry name" value="Radical_SAM"/>
    <property type="match status" value="1"/>
</dbReference>
<sequence length="340" mass="37876">MRLPSGPEVVVWDTTYACPLRCSHCYSESGRRPARQLDVPDLLRVTEGIIELRPRLVGLSGGEPLAVKGIFEVGERLAAAGIHTAVYTSGWRTAPWMPGELARIFGEVVVSVDGATARVHDRIRGRSGSFDRAMATLALFDEMAAGRRKDGRRPFVFGIDCTVMHSNAAQLDRFCTEIAPRFPELRSLAFNIAVPSGLASRPEYERAELLDDARVAELTHPARLFRLAALAPPSVRVTFTDNRELMMHPDRPAPAMLQVEPDGAVRAMPVYEGTVGNLLTDPPMRLWERALDRRRDPFVVETLRPVRTMRDWALAIRRIDLHFGSPEVRARIAARPGLTR</sequence>
<evidence type="ECO:0000313" key="7">
    <source>
        <dbReference type="Proteomes" id="UP001552594"/>
    </source>
</evidence>
<evidence type="ECO:0000256" key="1">
    <source>
        <dbReference type="ARBA" id="ARBA00022691"/>
    </source>
</evidence>
<organism evidence="6 7">
    <name type="scientific">Streptomyces orinoci</name>
    <name type="common">Streptoverticillium orinoci</name>
    <dbReference type="NCBI Taxonomy" id="67339"/>
    <lineage>
        <taxon>Bacteria</taxon>
        <taxon>Bacillati</taxon>
        <taxon>Actinomycetota</taxon>
        <taxon>Actinomycetes</taxon>
        <taxon>Kitasatosporales</taxon>
        <taxon>Streptomycetaceae</taxon>
        <taxon>Streptomyces</taxon>
    </lineage>
</organism>
<accession>A0ABV3JY47</accession>
<dbReference type="InterPro" id="IPR058240">
    <property type="entry name" value="rSAM_sf"/>
</dbReference>
<gene>
    <name evidence="6" type="ORF">AB0L16_14750</name>
</gene>
<dbReference type="SFLD" id="SFLDS00029">
    <property type="entry name" value="Radical_SAM"/>
    <property type="match status" value="1"/>
</dbReference>
<proteinExistence type="predicted"/>
<dbReference type="InterPro" id="IPR013785">
    <property type="entry name" value="Aldolase_TIM"/>
</dbReference>
<evidence type="ECO:0000256" key="3">
    <source>
        <dbReference type="ARBA" id="ARBA00023004"/>
    </source>
</evidence>
<dbReference type="InterPro" id="IPR007197">
    <property type="entry name" value="rSAM"/>
</dbReference>
<dbReference type="SFLD" id="SFLDG01067">
    <property type="entry name" value="SPASM/twitch_domain_containing"/>
    <property type="match status" value="1"/>
</dbReference>
<dbReference type="EMBL" id="JBFAUK010000009">
    <property type="protein sequence ID" value="MEV5507720.1"/>
    <property type="molecule type" value="Genomic_DNA"/>
</dbReference>
<evidence type="ECO:0000259" key="5">
    <source>
        <dbReference type="PROSITE" id="PS51918"/>
    </source>
</evidence>
<keyword evidence="7" id="KW-1185">Reference proteome</keyword>
<evidence type="ECO:0000313" key="6">
    <source>
        <dbReference type="EMBL" id="MEV5507720.1"/>
    </source>
</evidence>
<keyword evidence="1" id="KW-0949">S-adenosyl-L-methionine</keyword>
<dbReference type="Gene3D" id="3.20.20.70">
    <property type="entry name" value="Aldolase class I"/>
    <property type="match status" value="1"/>
</dbReference>
<evidence type="ECO:0000256" key="2">
    <source>
        <dbReference type="ARBA" id="ARBA00022723"/>
    </source>
</evidence>
<dbReference type="RefSeq" id="WP_109282451.1">
    <property type="nucleotide sequence ID" value="NZ_JBFAUK010000009.1"/>
</dbReference>
<dbReference type="PROSITE" id="PS51918">
    <property type="entry name" value="RADICAL_SAM"/>
    <property type="match status" value="1"/>
</dbReference>
<evidence type="ECO:0000256" key="4">
    <source>
        <dbReference type="ARBA" id="ARBA00023014"/>
    </source>
</evidence>
<dbReference type="CDD" id="cd01335">
    <property type="entry name" value="Radical_SAM"/>
    <property type="match status" value="1"/>
</dbReference>
<protein>
    <submittedName>
        <fullName evidence="6">Radical SAM protein</fullName>
    </submittedName>
</protein>
<keyword evidence="2" id="KW-0479">Metal-binding</keyword>
<dbReference type="Proteomes" id="UP001552594">
    <property type="component" value="Unassembled WGS sequence"/>
</dbReference>
<reference evidence="6 7" key="1">
    <citation type="submission" date="2024-06" db="EMBL/GenBank/DDBJ databases">
        <title>The Natural Products Discovery Center: Release of the First 8490 Sequenced Strains for Exploring Actinobacteria Biosynthetic Diversity.</title>
        <authorList>
            <person name="Kalkreuter E."/>
            <person name="Kautsar S.A."/>
            <person name="Yang D."/>
            <person name="Bader C.D."/>
            <person name="Teijaro C.N."/>
            <person name="Fluegel L."/>
            <person name="Davis C.M."/>
            <person name="Simpson J.R."/>
            <person name="Lauterbach L."/>
            <person name="Steele A.D."/>
            <person name="Gui C."/>
            <person name="Meng S."/>
            <person name="Li G."/>
            <person name="Viehrig K."/>
            <person name="Ye F."/>
            <person name="Su P."/>
            <person name="Kiefer A.F."/>
            <person name="Nichols A."/>
            <person name="Cepeda A.J."/>
            <person name="Yan W."/>
            <person name="Fan B."/>
            <person name="Jiang Y."/>
            <person name="Adhikari A."/>
            <person name="Zheng C.-J."/>
            <person name="Schuster L."/>
            <person name="Cowan T.M."/>
            <person name="Smanski M.J."/>
            <person name="Chevrette M.G."/>
            <person name="De Carvalho L.P.S."/>
            <person name="Shen B."/>
        </authorList>
    </citation>
    <scope>NUCLEOTIDE SEQUENCE [LARGE SCALE GENOMIC DNA]</scope>
    <source>
        <strain evidence="6 7">NPDC052347</strain>
    </source>
</reference>
<dbReference type="InterPro" id="IPR050377">
    <property type="entry name" value="Radical_SAM_PqqE_MftC-like"/>
</dbReference>
<feature type="domain" description="Radical SAM core" evidence="5">
    <location>
        <begin position="4"/>
        <end position="228"/>
    </location>
</feature>
<dbReference type="PANTHER" id="PTHR11228">
    <property type="entry name" value="RADICAL SAM DOMAIN PROTEIN"/>
    <property type="match status" value="1"/>
</dbReference>
<comment type="caution">
    <text evidence="6">The sequence shown here is derived from an EMBL/GenBank/DDBJ whole genome shotgun (WGS) entry which is preliminary data.</text>
</comment>